<sequence length="48" mass="5176">MAMPWSMTLWISKIVWLALAGWITSCLIVADDIAGSIRTGDIGAFHVG</sequence>
<accession>A0A9R0HZV6</accession>
<evidence type="ECO:0000313" key="1">
    <source>
        <dbReference type="Proteomes" id="UP000813463"/>
    </source>
</evidence>
<dbReference type="RefSeq" id="XP_021838925.1">
    <property type="nucleotide sequence ID" value="XM_021983233.2"/>
</dbReference>
<reference evidence="2" key="2">
    <citation type="submission" date="2025-08" db="UniProtKB">
        <authorList>
            <consortium name="RefSeq"/>
        </authorList>
    </citation>
    <scope>IDENTIFICATION</scope>
    <source>
        <tissue evidence="2">Leaf</tissue>
    </source>
</reference>
<evidence type="ECO:0000313" key="2">
    <source>
        <dbReference type="RefSeq" id="XP_021838925.1"/>
    </source>
</evidence>
<protein>
    <submittedName>
        <fullName evidence="2">Uncharacterized protein isoform X3</fullName>
    </submittedName>
</protein>
<organism evidence="1 2">
    <name type="scientific">Spinacia oleracea</name>
    <name type="common">Spinach</name>
    <dbReference type="NCBI Taxonomy" id="3562"/>
    <lineage>
        <taxon>Eukaryota</taxon>
        <taxon>Viridiplantae</taxon>
        <taxon>Streptophyta</taxon>
        <taxon>Embryophyta</taxon>
        <taxon>Tracheophyta</taxon>
        <taxon>Spermatophyta</taxon>
        <taxon>Magnoliopsida</taxon>
        <taxon>eudicotyledons</taxon>
        <taxon>Gunneridae</taxon>
        <taxon>Pentapetalae</taxon>
        <taxon>Caryophyllales</taxon>
        <taxon>Chenopodiaceae</taxon>
        <taxon>Chenopodioideae</taxon>
        <taxon>Anserineae</taxon>
        <taxon>Spinacia</taxon>
    </lineage>
</organism>
<dbReference type="KEGG" id="soe:110778672"/>
<dbReference type="AlphaFoldDB" id="A0A9R0HZV6"/>
<keyword evidence="1" id="KW-1185">Reference proteome</keyword>
<proteinExistence type="predicted"/>
<name>A0A9R0HZV6_SPIOL</name>
<reference evidence="1" key="1">
    <citation type="journal article" date="2021" name="Nat. Commun.">
        <title>Genomic analyses provide insights into spinach domestication and the genetic basis of agronomic traits.</title>
        <authorList>
            <person name="Cai X."/>
            <person name="Sun X."/>
            <person name="Xu C."/>
            <person name="Sun H."/>
            <person name="Wang X."/>
            <person name="Ge C."/>
            <person name="Zhang Z."/>
            <person name="Wang Q."/>
            <person name="Fei Z."/>
            <person name="Jiao C."/>
            <person name="Wang Q."/>
        </authorList>
    </citation>
    <scope>NUCLEOTIDE SEQUENCE [LARGE SCALE GENOMIC DNA]</scope>
    <source>
        <strain evidence="1">cv. Varoflay</strain>
    </source>
</reference>
<dbReference type="GeneID" id="110778672"/>
<dbReference type="PANTHER" id="PTHR48156:SF1">
    <property type="entry name" value="TRANSMEMBRANE PROTEIN"/>
    <property type="match status" value="1"/>
</dbReference>
<gene>
    <name evidence="2" type="primary">LOC110778672</name>
</gene>
<dbReference type="PANTHER" id="PTHR48156">
    <property type="entry name" value="TRANSMEMBRANE PROTEIN"/>
    <property type="match status" value="1"/>
</dbReference>
<dbReference type="Proteomes" id="UP000813463">
    <property type="component" value="Chromosome 1"/>
</dbReference>